<dbReference type="GO" id="GO:0005768">
    <property type="term" value="C:endosome"/>
    <property type="evidence" value="ECO:0007669"/>
    <property type="project" value="TreeGrafter"/>
</dbReference>
<gene>
    <name evidence="5" type="ORF">BU23DRAFT_467614</name>
</gene>
<keyword evidence="6" id="KW-1185">Reference proteome</keyword>
<feature type="compositionally biased region" description="Polar residues" evidence="4">
    <location>
        <begin position="574"/>
        <end position="615"/>
    </location>
</feature>
<dbReference type="GO" id="GO:0000149">
    <property type="term" value="F:SNARE binding"/>
    <property type="evidence" value="ECO:0007669"/>
    <property type="project" value="TreeGrafter"/>
</dbReference>
<dbReference type="GO" id="GO:0000323">
    <property type="term" value="C:lytic vacuole"/>
    <property type="evidence" value="ECO:0007669"/>
    <property type="project" value="TreeGrafter"/>
</dbReference>
<dbReference type="OrthoDB" id="72772at2759"/>
<dbReference type="Pfam" id="PF10186">
    <property type="entry name" value="ATG14"/>
    <property type="match status" value="1"/>
</dbReference>
<feature type="compositionally biased region" description="Basic and acidic residues" evidence="4">
    <location>
        <begin position="75"/>
        <end position="96"/>
    </location>
</feature>
<name>A0A6A5V8I2_9PLEO</name>
<dbReference type="GO" id="GO:0035493">
    <property type="term" value="P:SNARE complex assembly"/>
    <property type="evidence" value="ECO:0007669"/>
    <property type="project" value="TreeGrafter"/>
</dbReference>
<evidence type="ECO:0000256" key="2">
    <source>
        <dbReference type="ARBA" id="ARBA00013807"/>
    </source>
</evidence>
<feature type="region of interest" description="Disordered" evidence="4">
    <location>
        <begin position="75"/>
        <end position="116"/>
    </location>
</feature>
<evidence type="ECO:0000313" key="5">
    <source>
        <dbReference type="EMBL" id="KAF1972589.1"/>
    </source>
</evidence>
<organism evidence="5 6">
    <name type="scientific">Bimuria novae-zelandiae CBS 107.79</name>
    <dbReference type="NCBI Taxonomy" id="1447943"/>
    <lineage>
        <taxon>Eukaryota</taxon>
        <taxon>Fungi</taxon>
        <taxon>Dikarya</taxon>
        <taxon>Ascomycota</taxon>
        <taxon>Pezizomycotina</taxon>
        <taxon>Dothideomycetes</taxon>
        <taxon>Pleosporomycetidae</taxon>
        <taxon>Pleosporales</taxon>
        <taxon>Massarineae</taxon>
        <taxon>Didymosphaeriaceae</taxon>
        <taxon>Bimuria</taxon>
    </lineage>
</organism>
<feature type="region of interest" description="Disordered" evidence="4">
    <location>
        <begin position="574"/>
        <end position="642"/>
    </location>
</feature>
<reference evidence="5" key="1">
    <citation type="journal article" date="2020" name="Stud. Mycol.">
        <title>101 Dothideomycetes genomes: a test case for predicting lifestyles and emergence of pathogens.</title>
        <authorList>
            <person name="Haridas S."/>
            <person name="Albert R."/>
            <person name="Binder M."/>
            <person name="Bloem J."/>
            <person name="Labutti K."/>
            <person name="Salamov A."/>
            <person name="Andreopoulos B."/>
            <person name="Baker S."/>
            <person name="Barry K."/>
            <person name="Bills G."/>
            <person name="Bluhm B."/>
            <person name="Cannon C."/>
            <person name="Castanera R."/>
            <person name="Culley D."/>
            <person name="Daum C."/>
            <person name="Ezra D."/>
            <person name="Gonzalez J."/>
            <person name="Henrissat B."/>
            <person name="Kuo A."/>
            <person name="Liang C."/>
            <person name="Lipzen A."/>
            <person name="Lutzoni F."/>
            <person name="Magnuson J."/>
            <person name="Mondo S."/>
            <person name="Nolan M."/>
            <person name="Ohm R."/>
            <person name="Pangilinan J."/>
            <person name="Park H.-J."/>
            <person name="Ramirez L."/>
            <person name="Alfaro M."/>
            <person name="Sun H."/>
            <person name="Tritt A."/>
            <person name="Yoshinaga Y."/>
            <person name="Zwiers L.-H."/>
            <person name="Turgeon B."/>
            <person name="Goodwin S."/>
            <person name="Spatafora J."/>
            <person name="Crous P."/>
            <person name="Grigoriev I."/>
        </authorList>
    </citation>
    <scope>NUCLEOTIDE SEQUENCE</scope>
    <source>
        <strain evidence="5">CBS 107.79</strain>
    </source>
</reference>
<evidence type="ECO:0000256" key="1">
    <source>
        <dbReference type="ARBA" id="ARBA00009574"/>
    </source>
</evidence>
<proteinExistence type="inferred from homology"/>
<evidence type="ECO:0000256" key="3">
    <source>
        <dbReference type="ARBA" id="ARBA00023054"/>
    </source>
</evidence>
<dbReference type="PANTHER" id="PTHR15157:SF5">
    <property type="entry name" value="UV RADIATION RESISTANCE-ASSOCIATED GENE PROTEIN"/>
    <property type="match status" value="1"/>
</dbReference>
<evidence type="ECO:0000256" key="4">
    <source>
        <dbReference type="SAM" id="MobiDB-lite"/>
    </source>
</evidence>
<dbReference type="PANTHER" id="PTHR15157">
    <property type="entry name" value="UV RADIATION RESISTANCE-ASSOCIATED GENE PROTEIN"/>
    <property type="match status" value="1"/>
</dbReference>
<dbReference type="InterPro" id="IPR018791">
    <property type="entry name" value="UV_resistance/autophagy_Atg14"/>
</dbReference>
<dbReference type="AlphaFoldDB" id="A0A6A5V8I2"/>
<keyword evidence="3" id="KW-0175">Coiled coil</keyword>
<protein>
    <recommendedName>
        <fullName evidence="2">Autophagy-related protein 14</fullName>
    </recommendedName>
</protein>
<evidence type="ECO:0000313" key="6">
    <source>
        <dbReference type="Proteomes" id="UP000800036"/>
    </source>
</evidence>
<feature type="region of interest" description="Disordered" evidence="4">
    <location>
        <begin position="50"/>
        <end position="69"/>
    </location>
</feature>
<comment type="similarity">
    <text evidence="1">Belongs to the ATG14 family.</text>
</comment>
<feature type="region of interest" description="Disordered" evidence="4">
    <location>
        <begin position="348"/>
        <end position="384"/>
    </location>
</feature>
<dbReference type="GO" id="GO:0032991">
    <property type="term" value="C:protein-containing complex"/>
    <property type="evidence" value="ECO:0007669"/>
    <property type="project" value="UniProtKB-ARBA"/>
</dbReference>
<sequence>MVGNEQPLQDEADSPALARDRPWLLPYNRKLRHLQGITIRNLTLAPAPLRSRGKTIDDDAIPSTLKSPTKTLALRESRGLNHSRSSSDLKGNDGDSQRLSPKKAKSPNMPKGLRRRSTLEWTGANPLTRQKKLEDITDSRMADTFFTIHVDGEEEPVYVSEVAERAMNPNFRFFDLSSSGPGVTRLDQLTVNVWARNENTNGWQYLIQFSAGLRSLRFIGKSLGTFRQPLPQNCILFHLTDGIYTSFTGMPLADELRADELAPPKENPEGPLNSSSYDAIMRLNTLDDCIQDALATRDRLAEEIETILKDNRDAIQIVEQVPEAEERLRTVEAAVVVERRRVETARRKVEEKKANTQRRRELMRKGRESQVEREKEVEEESETHAALKESVVQLQEVVTGQRRRLCEDLQKVYPIEPIKGKTLLFTVRGLVLPNGEFEDVKEDVTSAALGYVAEMVSLLSLYYDMLLPYSIKVSGSTSTIDDPLAMSTTNQPTPRTYPLFMKGVVRYRFEYGVFLLNKNIEILSNHIGIKPLDIRHTLPNLKYLLFVATAGKGELPARKAGGIKGLLRQQGVLSRTASMDSTGTASSVGTAPSESKPTLQLRGNGSTQGHSSGSDENYLPSPVGALKKGNGVLPGSPLREVD</sequence>
<dbReference type="Proteomes" id="UP000800036">
    <property type="component" value="Unassembled WGS sequence"/>
</dbReference>
<accession>A0A6A5V8I2</accession>
<dbReference type="EMBL" id="ML976686">
    <property type="protein sequence ID" value="KAF1972589.1"/>
    <property type="molecule type" value="Genomic_DNA"/>
</dbReference>